<sequence>MFKKLGIVLLMAGISLIIYAGESLYQSSMTQSNALKEAKLLVNKLPNKVTESPSLAKELSEFKWWMERTPIK</sequence>
<protein>
    <submittedName>
        <fullName evidence="1">Uncharacterized protein</fullName>
    </submittedName>
</protein>
<dbReference type="EMBL" id="CP121671">
    <property type="protein sequence ID" value="WFT74548.1"/>
    <property type="molecule type" value="Genomic_DNA"/>
</dbReference>
<keyword evidence="2" id="KW-1185">Reference proteome</keyword>
<evidence type="ECO:0000313" key="1">
    <source>
        <dbReference type="EMBL" id="WFT74548.1"/>
    </source>
</evidence>
<proteinExistence type="predicted"/>
<organism evidence="1 2">
    <name type="scientific">Halobacillus naozhouensis</name>
    <dbReference type="NCBI Taxonomy" id="554880"/>
    <lineage>
        <taxon>Bacteria</taxon>
        <taxon>Bacillati</taxon>
        <taxon>Bacillota</taxon>
        <taxon>Bacilli</taxon>
        <taxon>Bacillales</taxon>
        <taxon>Bacillaceae</taxon>
        <taxon>Halobacillus</taxon>
    </lineage>
</organism>
<evidence type="ECO:0000313" key="2">
    <source>
        <dbReference type="Proteomes" id="UP001221597"/>
    </source>
</evidence>
<reference evidence="1 2" key="1">
    <citation type="submission" date="2023-04" db="EMBL/GenBank/DDBJ databases">
        <title>Genome sequence of Halobacillus naozhouensis KACC 21980.</title>
        <authorList>
            <person name="Kim S."/>
            <person name="Heo J."/>
            <person name="Kwon S.-W."/>
        </authorList>
    </citation>
    <scope>NUCLEOTIDE SEQUENCE [LARGE SCALE GENOMIC DNA]</scope>
    <source>
        <strain evidence="1 2">KCTC 13234</strain>
    </source>
</reference>
<accession>A0ABY8IWF5</accession>
<name>A0ABY8IWF5_9BACI</name>
<dbReference type="Proteomes" id="UP001221597">
    <property type="component" value="Chromosome"/>
</dbReference>
<dbReference type="RefSeq" id="WP_283076544.1">
    <property type="nucleotide sequence ID" value="NZ_CP121671.1"/>
</dbReference>
<gene>
    <name evidence="1" type="ORF">P9989_19695</name>
</gene>